<dbReference type="Gene3D" id="1.20.1280.50">
    <property type="match status" value="1"/>
</dbReference>
<dbReference type="PANTHER" id="PTHR31672:SF13">
    <property type="entry name" value="F-BOX PROTEIN CPR30-LIKE"/>
    <property type="match status" value="1"/>
</dbReference>
<evidence type="ECO:0000313" key="2">
    <source>
        <dbReference type="EMBL" id="KAL1557521.1"/>
    </source>
</evidence>
<dbReference type="EMBL" id="JBEAFC010000004">
    <property type="protein sequence ID" value="KAL1557521.1"/>
    <property type="molecule type" value="Genomic_DNA"/>
</dbReference>
<keyword evidence="3" id="KW-1185">Reference proteome</keyword>
<name>A0ABD1HM30_SALDI</name>
<dbReference type="PROSITE" id="PS50181">
    <property type="entry name" value="FBOX"/>
    <property type="match status" value="1"/>
</dbReference>
<organism evidence="2 3">
    <name type="scientific">Salvia divinorum</name>
    <name type="common">Maria pastora</name>
    <name type="synonym">Diviner's sage</name>
    <dbReference type="NCBI Taxonomy" id="28513"/>
    <lineage>
        <taxon>Eukaryota</taxon>
        <taxon>Viridiplantae</taxon>
        <taxon>Streptophyta</taxon>
        <taxon>Embryophyta</taxon>
        <taxon>Tracheophyta</taxon>
        <taxon>Spermatophyta</taxon>
        <taxon>Magnoliopsida</taxon>
        <taxon>eudicotyledons</taxon>
        <taxon>Gunneridae</taxon>
        <taxon>Pentapetalae</taxon>
        <taxon>asterids</taxon>
        <taxon>lamiids</taxon>
        <taxon>Lamiales</taxon>
        <taxon>Lamiaceae</taxon>
        <taxon>Nepetoideae</taxon>
        <taxon>Mentheae</taxon>
        <taxon>Salviinae</taxon>
        <taxon>Salvia</taxon>
        <taxon>Salvia subgen. Calosphace</taxon>
    </lineage>
</organism>
<dbReference type="InterPro" id="IPR017451">
    <property type="entry name" value="F-box-assoc_interact_dom"/>
</dbReference>
<evidence type="ECO:0000259" key="1">
    <source>
        <dbReference type="PROSITE" id="PS50181"/>
    </source>
</evidence>
<dbReference type="Pfam" id="PF08268">
    <property type="entry name" value="FBA_3"/>
    <property type="match status" value="1"/>
</dbReference>
<dbReference type="Proteomes" id="UP001567538">
    <property type="component" value="Unassembled WGS sequence"/>
</dbReference>
<dbReference type="InterPro" id="IPR050796">
    <property type="entry name" value="SCF_F-box_component"/>
</dbReference>
<dbReference type="AlphaFoldDB" id="A0ABD1HM30"/>
<protein>
    <submittedName>
        <fullName evidence="2">F-box protein-like protein</fullName>
    </submittedName>
</protein>
<accession>A0ABD1HM30</accession>
<dbReference type="SUPFAM" id="SSF81383">
    <property type="entry name" value="F-box domain"/>
    <property type="match status" value="1"/>
</dbReference>
<dbReference type="NCBIfam" id="TIGR01640">
    <property type="entry name" value="F_box_assoc_1"/>
    <property type="match status" value="1"/>
</dbReference>
<dbReference type="InterPro" id="IPR001810">
    <property type="entry name" value="F-box_dom"/>
</dbReference>
<dbReference type="InterPro" id="IPR013187">
    <property type="entry name" value="F-box-assoc_dom_typ3"/>
</dbReference>
<gene>
    <name evidence="2" type="ORF">AAHA92_08086</name>
</gene>
<evidence type="ECO:0000313" key="3">
    <source>
        <dbReference type="Proteomes" id="UP001567538"/>
    </source>
</evidence>
<dbReference type="PANTHER" id="PTHR31672">
    <property type="entry name" value="BNACNNG10540D PROTEIN"/>
    <property type="match status" value="1"/>
</dbReference>
<comment type="caution">
    <text evidence="2">The sequence shown here is derived from an EMBL/GenBank/DDBJ whole genome shotgun (WGS) entry which is preliminary data.</text>
</comment>
<dbReference type="InterPro" id="IPR036047">
    <property type="entry name" value="F-box-like_dom_sf"/>
</dbReference>
<feature type="domain" description="F-box" evidence="1">
    <location>
        <begin position="1"/>
        <end position="45"/>
    </location>
</feature>
<dbReference type="SMART" id="SM00256">
    <property type="entry name" value="FBOX"/>
    <property type="match status" value="1"/>
</dbReference>
<sequence>MKPYLPLEIITNILLRLSPQNIATCKCVCKPWLNLIESDAFVESHLVKSGLALAVSIAKLDSNWFSVFKLEDELEPFSNWFDVFAKHGPITKFDFRRESTTIQSCVNGLLLLKNAFIDDHLYVCNPITCEYVELSGHVIREGDRFGFGVSKISGRHKVVYHSPESGLHVYTLEAGSSWRAVEAAPPFPSYCESSICGAFFSGNLHWLVKSRTGIPDVCCFDLETERFSAFSAPLAEIPFTIGETSYSLDATGGSLEKCWTMVRLMHDHSYDYGYKRGCWQPIRIYRNGGVLMLSPRHKRFLYYSMEKRCVVGIDLAGEIDHDCLYFNSVLFTPSFLSLKRNLGMENARSLKRNLGIRM</sequence>
<proteinExistence type="predicted"/>
<dbReference type="Pfam" id="PF00646">
    <property type="entry name" value="F-box"/>
    <property type="match status" value="1"/>
</dbReference>
<reference evidence="2 3" key="1">
    <citation type="submission" date="2024-06" db="EMBL/GenBank/DDBJ databases">
        <title>A chromosome level genome sequence of Diviner's sage (Salvia divinorum).</title>
        <authorList>
            <person name="Ford S.A."/>
            <person name="Ro D.-K."/>
            <person name="Ness R.W."/>
            <person name="Phillips M.A."/>
        </authorList>
    </citation>
    <scope>NUCLEOTIDE SEQUENCE [LARGE SCALE GENOMIC DNA]</scope>
    <source>
        <strain evidence="2">SAF-2024a</strain>
        <tissue evidence="2">Leaf</tissue>
    </source>
</reference>